<evidence type="ECO:0000256" key="1">
    <source>
        <dbReference type="SAM" id="Phobius"/>
    </source>
</evidence>
<evidence type="ECO:0000313" key="2">
    <source>
        <dbReference type="EMBL" id="KAL0958843.1"/>
    </source>
</evidence>
<protein>
    <submittedName>
        <fullName evidence="2">Uncharacterized protein</fullName>
    </submittedName>
</protein>
<feature type="transmembrane region" description="Helical" evidence="1">
    <location>
        <begin position="37"/>
        <end position="64"/>
    </location>
</feature>
<keyword evidence="1" id="KW-1133">Transmembrane helix</keyword>
<gene>
    <name evidence="2" type="ORF">HGRIS_014161</name>
</gene>
<dbReference type="EMBL" id="JASNQZ010000003">
    <property type="protein sequence ID" value="KAL0958843.1"/>
    <property type="molecule type" value="Genomic_DNA"/>
</dbReference>
<dbReference type="Proteomes" id="UP001556367">
    <property type="component" value="Unassembled WGS sequence"/>
</dbReference>
<accession>A0ABR3JUM1</accession>
<name>A0ABR3JUM1_9AGAR</name>
<feature type="transmembrane region" description="Helical" evidence="1">
    <location>
        <begin position="76"/>
        <end position="94"/>
    </location>
</feature>
<keyword evidence="3" id="KW-1185">Reference proteome</keyword>
<feature type="transmembrane region" description="Helical" evidence="1">
    <location>
        <begin position="131"/>
        <end position="150"/>
    </location>
</feature>
<keyword evidence="1" id="KW-0472">Membrane</keyword>
<proteinExistence type="predicted"/>
<evidence type="ECO:0000313" key="3">
    <source>
        <dbReference type="Proteomes" id="UP001556367"/>
    </source>
</evidence>
<keyword evidence="1" id="KW-0812">Transmembrane</keyword>
<reference evidence="3" key="1">
    <citation type="submission" date="2024-06" db="EMBL/GenBank/DDBJ databases">
        <title>Multi-omics analyses provide insights into the biosynthesis of the anticancer antibiotic pleurotin in Hohenbuehelia grisea.</title>
        <authorList>
            <person name="Weaver J.A."/>
            <person name="Alberti F."/>
        </authorList>
    </citation>
    <scope>NUCLEOTIDE SEQUENCE [LARGE SCALE GENOMIC DNA]</scope>
    <source>
        <strain evidence="3">T-177</strain>
    </source>
</reference>
<sequence length="184" mass="20701">MSFSPAGKKQLAAYAALFVVNIIVLGLSARVNEFQEFFFIADLFPLGLSITTLVILSLLLILDARLPNSFAGRPQFRIPLFAVMTIFWLAFNAFSSSRWRFIPLPCSGIPSDFADQRSWCHNVQALQGFVWIEWLILLAITVATLQYTLAQSQQGNKHIFSTSLSRYRPAAGRNQHLNGFTHYA</sequence>
<feature type="transmembrane region" description="Helical" evidence="1">
    <location>
        <begin position="12"/>
        <end position="31"/>
    </location>
</feature>
<comment type="caution">
    <text evidence="2">The sequence shown here is derived from an EMBL/GenBank/DDBJ whole genome shotgun (WGS) entry which is preliminary data.</text>
</comment>
<organism evidence="2 3">
    <name type="scientific">Hohenbuehelia grisea</name>
    <dbReference type="NCBI Taxonomy" id="104357"/>
    <lineage>
        <taxon>Eukaryota</taxon>
        <taxon>Fungi</taxon>
        <taxon>Dikarya</taxon>
        <taxon>Basidiomycota</taxon>
        <taxon>Agaricomycotina</taxon>
        <taxon>Agaricomycetes</taxon>
        <taxon>Agaricomycetidae</taxon>
        <taxon>Agaricales</taxon>
        <taxon>Pleurotineae</taxon>
        <taxon>Pleurotaceae</taxon>
        <taxon>Hohenbuehelia</taxon>
    </lineage>
</organism>